<dbReference type="GO" id="GO:0009401">
    <property type="term" value="P:phosphoenolpyruvate-dependent sugar phosphotransferase system"/>
    <property type="evidence" value="ECO:0007669"/>
    <property type="project" value="UniProtKB-KW"/>
</dbReference>
<dbReference type="Gene3D" id="3.30.1340.10">
    <property type="entry name" value="HPr-like"/>
    <property type="match status" value="1"/>
</dbReference>
<dbReference type="OrthoDB" id="9809047at2"/>
<dbReference type="PANTHER" id="PTHR33705">
    <property type="entry name" value="PHOSPHOCARRIER PROTEIN HPR"/>
    <property type="match status" value="1"/>
</dbReference>
<organism evidence="5 6">
    <name type="scientific">Fervidobacterium thailandense</name>
    <dbReference type="NCBI Taxonomy" id="1008305"/>
    <lineage>
        <taxon>Bacteria</taxon>
        <taxon>Thermotogati</taxon>
        <taxon>Thermotogota</taxon>
        <taxon>Thermotogae</taxon>
        <taxon>Thermotogales</taxon>
        <taxon>Fervidobacteriaceae</taxon>
        <taxon>Fervidobacterium</taxon>
    </lineage>
</organism>
<evidence type="ECO:0000256" key="2">
    <source>
        <dbReference type="ARBA" id="ARBA00022490"/>
    </source>
</evidence>
<dbReference type="InterPro" id="IPR035895">
    <property type="entry name" value="HPr-like_sf"/>
</dbReference>
<dbReference type="PRINTS" id="PR00107">
    <property type="entry name" value="PHOSPHOCPHPR"/>
</dbReference>
<evidence type="ECO:0000259" key="4">
    <source>
        <dbReference type="PROSITE" id="PS51350"/>
    </source>
</evidence>
<dbReference type="InterPro" id="IPR000032">
    <property type="entry name" value="HPr-like"/>
</dbReference>
<feature type="domain" description="HPr" evidence="4">
    <location>
        <begin position="1"/>
        <end position="84"/>
    </location>
</feature>
<dbReference type="PROSITE" id="PS51350">
    <property type="entry name" value="PTS_HPR_DOM"/>
    <property type="match status" value="1"/>
</dbReference>
<evidence type="ECO:0000256" key="3">
    <source>
        <dbReference type="ARBA" id="ARBA00022683"/>
    </source>
</evidence>
<reference evidence="6" key="1">
    <citation type="submission" date="2016-04" db="EMBL/GenBank/DDBJ databases">
        <title>The genome sequence project of a novel Fervidobacterium isolate from a hot spring in Thailand.</title>
        <authorList>
            <person name="Gonzalez J.M."/>
            <person name="Cuecas A."/>
            <person name="Kanoksilapatham W."/>
        </authorList>
    </citation>
    <scope>NUCLEOTIDE SEQUENCE [LARGE SCALE GENOMIC DNA]</scope>
    <source>
        <strain evidence="6">FC2004</strain>
    </source>
</reference>
<evidence type="ECO:0000313" key="6">
    <source>
        <dbReference type="Proteomes" id="UP000094570"/>
    </source>
</evidence>
<dbReference type="SUPFAM" id="SSF55594">
    <property type="entry name" value="HPr-like"/>
    <property type="match status" value="1"/>
</dbReference>
<evidence type="ECO:0000313" key="5">
    <source>
        <dbReference type="EMBL" id="ODN29955.1"/>
    </source>
</evidence>
<name>A0A1E3G152_9BACT</name>
<dbReference type="EMBL" id="LWAF01000014">
    <property type="protein sequence ID" value="ODN29955.1"/>
    <property type="molecule type" value="Genomic_DNA"/>
</dbReference>
<dbReference type="Proteomes" id="UP000094570">
    <property type="component" value="Unassembled WGS sequence"/>
</dbReference>
<protein>
    <recommendedName>
        <fullName evidence="4">HPr domain-containing protein</fullName>
    </recommendedName>
</protein>
<evidence type="ECO:0000256" key="1">
    <source>
        <dbReference type="ARBA" id="ARBA00004496"/>
    </source>
</evidence>
<dbReference type="InterPro" id="IPR050399">
    <property type="entry name" value="HPr"/>
</dbReference>
<dbReference type="GO" id="GO:0005737">
    <property type="term" value="C:cytoplasm"/>
    <property type="evidence" value="ECO:0007669"/>
    <property type="project" value="UniProtKB-SubCell"/>
</dbReference>
<accession>A0A1E3G152</accession>
<dbReference type="NCBIfam" id="TIGR01003">
    <property type="entry name" value="PTS_HPr_family"/>
    <property type="match status" value="1"/>
</dbReference>
<keyword evidence="6" id="KW-1185">Reference proteome</keyword>
<dbReference type="RefSeq" id="WP_069293674.1">
    <property type="nucleotide sequence ID" value="NZ_CP140110.1"/>
</dbReference>
<comment type="subcellular location">
    <subcellularLocation>
        <location evidence="1">Cytoplasm</location>
    </subcellularLocation>
</comment>
<comment type="caution">
    <text evidence="5">The sequence shown here is derived from an EMBL/GenBank/DDBJ whole genome shotgun (WGS) entry which is preliminary data.</text>
</comment>
<sequence>MRKLSFVVQKEEGFHLKPLTEIVTELKKYSASVNLRYKDKVVNIKNILAILSLGIGKGQEVEFEIDGEDEAEVEQILRERIVNI</sequence>
<dbReference type="PANTHER" id="PTHR33705:SF2">
    <property type="entry name" value="PHOSPHOCARRIER PROTEIN NPR"/>
    <property type="match status" value="1"/>
</dbReference>
<proteinExistence type="predicted"/>
<gene>
    <name evidence="5" type="ORF">A4H02_08090</name>
</gene>
<dbReference type="STRING" id="1008305.A4H02_08090"/>
<keyword evidence="3" id="KW-0598">Phosphotransferase system</keyword>
<keyword evidence="2" id="KW-0963">Cytoplasm</keyword>
<dbReference type="AlphaFoldDB" id="A0A1E3G152"/>
<dbReference type="Pfam" id="PF00381">
    <property type="entry name" value="PTS-HPr"/>
    <property type="match status" value="1"/>
</dbReference>